<dbReference type="RefSeq" id="WP_160553122.1">
    <property type="nucleotide sequence ID" value="NZ_CP047650.1"/>
</dbReference>
<evidence type="ECO:0000313" key="1">
    <source>
        <dbReference type="EMBL" id="QHI99319.1"/>
    </source>
</evidence>
<reference evidence="1 2" key="1">
    <citation type="submission" date="2020-01" db="EMBL/GenBank/DDBJ databases">
        <title>Genome sequencing of strain KACC 21265.</title>
        <authorList>
            <person name="Heo J."/>
            <person name="Kim S.-J."/>
            <person name="Kim J.-S."/>
            <person name="Hong S.-B."/>
            <person name="Kwon S.-W."/>
        </authorList>
    </citation>
    <scope>NUCLEOTIDE SEQUENCE [LARGE SCALE GENOMIC DNA]</scope>
    <source>
        <strain evidence="1 2">KACC 21265</strain>
    </source>
</reference>
<organism evidence="1 2">
    <name type="scientific">Xylophilus rhododendri</name>
    <dbReference type="NCBI Taxonomy" id="2697032"/>
    <lineage>
        <taxon>Bacteria</taxon>
        <taxon>Pseudomonadati</taxon>
        <taxon>Pseudomonadota</taxon>
        <taxon>Betaproteobacteria</taxon>
        <taxon>Burkholderiales</taxon>
        <taxon>Xylophilus</taxon>
    </lineage>
</organism>
<keyword evidence="2" id="KW-1185">Reference proteome</keyword>
<protein>
    <submittedName>
        <fullName evidence="1">Uncharacterized protein</fullName>
    </submittedName>
</protein>
<dbReference type="Proteomes" id="UP000464787">
    <property type="component" value="Chromosome"/>
</dbReference>
<name>A0A857J8E3_9BURK</name>
<gene>
    <name evidence="1" type="ORF">GT347_15845</name>
</gene>
<dbReference type="EMBL" id="CP047650">
    <property type="protein sequence ID" value="QHI99319.1"/>
    <property type="molecule type" value="Genomic_DNA"/>
</dbReference>
<evidence type="ECO:0000313" key="2">
    <source>
        <dbReference type="Proteomes" id="UP000464787"/>
    </source>
</evidence>
<dbReference type="KEGG" id="xyk:GT347_15845"/>
<sequence>MHLVPVQQSKPLVAQNHEPGRFETLPNEIKYEVFRAMLQWIVPLPQCGGADLFGDLNQALAQTFAEPSATCRVIESLWAAGTGPGLRAALGAIEQAPAQYRCDCWRAAWAVLAAADRDENVDEPQVDAAFLHILDHLPADPGQRLRQLQHAARFMVDRIFDPRGTTSATRLLQHCAALPRIPDSLWRDLLLFWMHFSTAGDFQPGSSLEGLTPVQQEELALMVECNRDVTDGPLAGRFPGWLQGAERVRDAAARLNLLLTLRARVRRVSRTQEECERNEKAADEALLRVREPRLRPQVLRCIEAHADHPLRETLAQELAAFDPSEAIQVLLQQARALSLDTQGRALLTRCLDELMQRSRLAPDRHADFLRNMAMASRNASGARMNEDIARRVMQECATLEPASRLTVLAALQITYWFDMDMRQRWQADWRTALDETIAALPQADTSAAVLRLAQGLLPALRRPDSRDAALQAMLHGLPAMEPHLQARLLQKIVGCCIQQDPMLLEQHALQLIQACARLPFHLRPARLDLLPCQPEAPSCRQLADLVRQTRQEHLNWAIQSRTRQATGAGAR</sequence>
<proteinExistence type="predicted"/>
<dbReference type="AlphaFoldDB" id="A0A857J8E3"/>
<accession>A0A857J8E3</accession>